<evidence type="ECO:0000313" key="4">
    <source>
        <dbReference type="Proteomes" id="UP000683559"/>
    </source>
</evidence>
<dbReference type="PANTHER" id="PTHR35038">
    <property type="entry name" value="DISSIMILATORY SULFITE REDUCTASE SIRA"/>
    <property type="match status" value="1"/>
</dbReference>
<dbReference type="InterPro" id="IPR051829">
    <property type="entry name" value="Multiheme_Cytochr_ET"/>
</dbReference>
<keyword evidence="1" id="KW-0732">Signal</keyword>
<evidence type="ECO:0000313" key="3">
    <source>
        <dbReference type="EMBL" id="QXE90973.1"/>
    </source>
</evidence>
<reference evidence="3 4" key="1">
    <citation type="submission" date="2021-06" db="EMBL/GenBank/DDBJ databases">
        <title>Gemonas diversity in paddy soil.</title>
        <authorList>
            <person name="Liu G."/>
        </authorList>
    </citation>
    <scope>NUCLEOTIDE SEQUENCE [LARGE SCALE GENOMIC DNA]</scope>
    <source>
        <strain evidence="3 4">RG2</strain>
    </source>
</reference>
<accession>A0ABX8LGX8</accession>
<dbReference type="RefSeq" id="WP_217287566.1">
    <property type="nucleotide sequence ID" value="NZ_CP077683.1"/>
</dbReference>
<protein>
    <submittedName>
        <fullName evidence="3">PKD domain-containing protein</fullName>
    </submittedName>
</protein>
<dbReference type="CDD" id="cd00146">
    <property type="entry name" value="PKD"/>
    <property type="match status" value="1"/>
</dbReference>
<dbReference type="PANTHER" id="PTHR35038:SF8">
    <property type="entry name" value="C-TYPE POLYHEME CYTOCHROME OMCC"/>
    <property type="match status" value="1"/>
</dbReference>
<dbReference type="InterPro" id="IPR000601">
    <property type="entry name" value="PKD_dom"/>
</dbReference>
<feature type="domain" description="PKD" evidence="2">
    <location>
        <begin position="892"/>
        <end position="944"/>
    </location>
</feature>
<dbReference type="PROSITE" id="PS50093">
    <property type="entry name" value="PKD"/>
    <property type="match status" value="1"/>
</dbReference>
<dbReference type="SMART" id="SM00089">
    <property type="entry name" value="PKD"/>
    <property type="match status" value="1"/>
</dbReference>
<name>A0ABX8LGX8_9BACT</name>
<dbReference type="Proteomes" id="UP000683559">
    <property type="component" value="Chromosome"/>
</dbReference>
<evidence type="ECO:0000259" key="2">
    <source>
        <dbReference type="PROSITE" id="PS50093"/>
    </source>
</evidence>
<sequence length="1028" mass="111515">MSKIVGTAAGLLVTLLLVVTAPLVAEAAHPKPGEYGARGMLFNPAMLGIPLLDYFNAAPIMVTGPAVNGRYSGLPPFGTKASCNLCHFDIVANENMNRHATMSFNKITWPQYGYGYDKEKPWMSGPGKFGKWSPFYNRQLGNMKATYATKADILTKLDMGAFEFTTECGVCHVGGGPGTSNPYNFTFPWRVSDYFGYDRGAGGIHSNLDNEQRNQSIANDYIFPLPLNSPYYPRRVPLNPWDFFVNDEGTVKSVDWASWGMNGTMQMDCLMCHLQGYDHLGRNQEIVRYQRLYNAGTVGSGIATVDPSGGEGFSMNYDASMLKVGSDGTLYLDSSFTDRITRSPRADNCVHCHMPTAVKNQPYVDWKARFYSYDAVPSDDPANPGNLKPARYLSDLVKRGDIWSKDEVHLTLECAGCHTQTGKYQAWKPTDPNYMHSPGKGYDPMSTGSDEFGGTVKFCYDCHVLAGDLNGDGVKEIDIIGAPNPNYAHKNAGLMINIVPKARRIDSQGGEVEFTGNHLDVIACTSCHVRKRYAAGRSVDFSTGSQFFNMVGNPLDQENGSVDVDIAFSWKETTPVKLLPNGSPNPLWRRLIYPFNYVTGIYWDNIGSKDANGDGFTTGMSNNGKVVSGDPFFQRNVKENFSYGLNGENDRVPTGLAGSTVFDSQSLKNAEGGVVFSRPAEIEAYKAKVTGKDAGMVPQLVLESEPYLLMHNIAQVGSYALGRHRVDGAGKKVYGCSDCHGASGGIFNGTINMLGKGKRPDNTETPLTVQYNSGSDVLTKALYWDRTGVRKSFSFADTASSPKRTRDAERREFLGYDTARVAALNAPQDPALFGMEVDPKAVVDPVADADATILGVQVVTGSVVQLSCPPGQYLDANGNGRYDSGETLVGTVTYQWSASDGSAITGNGTRNAGVTFTGSGERSITLTVTDEEGKVSTASATVTVIPPPISISWNPDTDTATFTSFPAGTVSAKVYWGDGLSTTRSGAYFTDPLVMVHRYSTATQKTIKIYCYNSGGTQVGYMQKTVTP</sequence>
<dbReference type="EMBL" id="CP077683">
    <property type="protein sequence ID" value="QXE90973.1"/>
    <property type="molecule type" value="Genomic_DNA"/>
</dbReference>
<organism evidence="3 4">
    <name type="scientific">Geomonas subterranea</name>
    <dbReference type="NCBI Taxonomy" id="2847989"/>
    <lineage>
        <taxon>Bacteria</taxon>
        <taxon>Pseudomonadati</taxon>
        <taxon>Thermodesulfobacteriota</taxon>
        <taxon>Desulfuromonadia</taxon>
        <taxon>Geobacterales</taxon>
        <taxon>Geobacteraceae</taxon>
        <taxon>Geomonas</taxon>
    </lineage>
</organism>
<gene>
    <name evidence="3" type="ORF">KP001_00015</name>
</gene>
<evidence type="ECO:0000256" key="1">
    <source>
        <dbReference type="ARBA" id="ARBA00022729"/>
    </source>
</evidence>
<keyword evidence="4" id="KW-1185">Reference proteome</keyword>
<dbReference type="InterPro" id="IPR022409">
    <property type="entry name" value="PKD/Chitinase_dom"/>
</dbReference>
<proteinExistence type="predicted"/>